<dbReference type="FunFam" id="3.30.200.20:FF:000214">
    <property type="entry name" value="WAK1-OsWAK receptor-like cytoplasmic kinase (OsWAK-RLCK)"/>
    <property type="match status" value="1"/>
</dbReference>
<keyword evidence="5" id="KW-0597">Phosphoprotein</keyword>
<evidence type="ECO:0000256" key="16">
    <source>
        <dbReference type="ARBA" id="ARBA00047899"/>
    </source>
</evidence>
<evidence type="ECO:0000256" key="9">
    <source>
        <dbReference type="ARBA" id="ARBA00022741"/>
    </source>
</evidence>
<comment type="caution">
    <text evidence="23">The sequence shown here is derived from an EMBL/GenBank/DDBJ whole genome shotgun (WGS) entry which is preliminary data.</text>
</comment>
<dbReference type="GO" id="GO:0030247">
    <property type="term" value="F:polysaccharide binding"/>
    <property type="evidence" value="ECO:0007669"/>
    <property type="project" value="InterPro"/>
</dbReference>
<dbReference type="Gene3D" id="3.30.200.20">
    <property type="entry name" value="Phosphorylase Kinase, domain 1"/>
    <property type="match status" value="1"/>
</dbReference>
<feature type="region of interest" description="Disordered" evidence="19">
    <location>
        <begin position="261"/>
        <end position="281"/>
    </location>
</feature>
<dbReference type="InterPro" id="IPR017441">
    <property type="entry name" value="Protein_kinase_ATP_BS"/>
</dbReference>
<dbReference type="GO" id="GO:0005524">
    <property type="term" value="F:ATP binding"/>
    <property type="evidence" value="ECO:0007669"/>
    <property type="project" value="UniProtKB-UniRule"/>
</dbReference>
<evidence type="ECO:0000256" key="10">
    <source>
        <dbReference type="ARBA" id="ARBA00022777"/>
    </source>
</evidence>
<evidence type="ECO:0000256" key="8">
    <source>
        <dbReference type="ARBA" id="ARBA00022729"/>
    </source>
</evidence>
<dbReference type="EMBL" id="CACTIH010009046">
    <property type="protein sequence ID" value="CAA3020904.1"/>
    <property type="molecule type" value="Genomic_DNA"/>
</dbReference>
<evidence type="ECO:0000256" key="2">
    <source>
        <dbReference type="ARBA" id="ARBA00012513"/>
    </source>
</evidence>
<dbReference type="EC" id="2.7.11.1" evidence="2"/>
<dbReference type="Pfam" id="PF00069">
    <property type="entry name" value="Pkinase"/>
    <property type="match status" value="1"/>
</dbReference>
<feature type="compositionally biased region" description="Low complexity" evidence="19">
    <location>
        <begin position="264"/>
        <end position="276"/>
    </location>
</feature>
<feature type="region of interest" description="Disordered" evidence="19">
    <location>
        <begin position="1369"/>
        <end position="1394"/>
    </location>
</feature>
<dbReference type="Proteomes" id="UP000594638">
    <property type="component" value="Unassembled WGS sequence"/>
</dbReference>
<evidence type="ECO:0000256" key="17">
    <source>
        <dbReference type="ARBA" id="ARBA00048679"/>
    </source>
</evidence>
<keyword evidence="24" id="KW-1185">Reference proteome</keyword>
<keyword evidence="15" id="KW-0325">Glycoprotein</keyword>
<proteinExistence type="predicted"/>
<comment type="catalytic activity">
    <reaction evidence="16">
        <text>L-threonyl-[protein] + ATP = O-phospho-L-threonyl-[protein] + ADP + H(+)</text>
        <dbReference type="Rhea" id="RHEA:46608"/>
        <dbReference type="Rhea" id="RHEA-COMP:11060"/>
        <dbReference type="Rhea" id="RHEA-COMP:11605"/>
        <dbReference type="ChEBI" id="CHEBI:15378"/>
        <dbReference type="ChEBI" id="CHEBI:30013"/>
        <dbReference type="ChEBI" id="CHEBI:30616"/>
        <dbReference type="ChEBI" id="CHEBI:61977"/>
        <dbReference type="ChEBI" id="CHEBI:456216"/>
        <dbReference type="EC" id="2.7.11.1"/>
    </reaction>
</comment>
<evidence type="ECO:0000256" key="20">
    <source>
        <dbReference type="SAM" id="Phobius"/>
    </source>
</evidence>
<evidence type="ECO:0000256" key="21">
    <source>
        <dbReference type="SAM" id="SignalP"/>
    </source>
</evidence>
<dbReference type="InterPro" id="IPR011009">
    <property type="entry name" value="Kinase-like_dom_sf"/>
</dbReference>
<evidence type="ECO:0000256" key="18">
    <source>
        <dbReference type="PROSITE-ProRule" id="PRU10141"/>
    </source>
</evidence>
<evidence type="ECO:0000256" key="19">
    <source>
        <dbReference type="SAM" id="MobiDB-lite"/>
    </source>
</evidence>
<dbReference type="Pfam" id="PF13947">
    <property type="entry name" value="GUB_WAK_bind"/>
    <property type="match status" value="3"/>
</dbReference>
<keyword evidence="13 20" id="KW-0472">Membrane</keyword>
<name>A0A8S0ULB8_OLEEU</name>
<evidence type="ECO:0000256" key="15">
    <source>
        <dbReference type="ARBA" id="ARBA00023180"/>
    </source>
</evidence>
<dbReference type="InterPro" id="IPR025287">
    <property type="entry name" value="WAK_GUB"/>
</dbReference>
<evidence type="ECO:0000256" key="6">
    <source>
        <dbReference type="ARBA" id="ARBA00022679"/>
    </source>
</evidence>
<evidence type="ECO:0000256" key="13">
    <source>
        <dbReference type="ARBA" id="ARBA00023136"/>
    </source>
</evidence>
<evidence type="ECO:0000256" key="5">
    <source>
        <dbReference type="ARBA" id="ARBA00022553"/>
    </source>
</evidence>
<dbReference type="SMART" id="SM00220">
    <property type="entry name" value="S_TKc"/>
    <property type="match status" value="1"/>
</dbReference>
<evidence type="ECO:0000256" key="4">
    <source>
        <dbReference type="ARBA" id="ARBA00022527"/>
    </source>
</evidence>
<dbReference type="InterPro" id="IPR000719">
    <property type="entry name" value="Prot_kinase_dom"/>
</dbReference>
<dbReference type="Gene3D" id="1.10.510.10">
    <property type="entry name" value="Transferase(Phosphotransferase) domain 1"/>
    <property type="match status" value="1"/>
</dbReference>
<evidence type="ECO:0000313" key="24">
    <source>
        <dbReference type="Proteomes" id="UP000594638"/>
    </source>
</evidence>
<dbReference type="PANTHER" id="PTHR46008">
    <property type="entry name" value="LEAF RUST 10 DISEASE-RESISTANCE LOCUS RECEPTOR-LIKE PROTEIN KINASE-LIKE 1.4"/>
    <property type="match status" value="1"/>
</dbReference>
<dbReference type="CDD" id="cd14066">
    <property type="entry name" value="STKc_IRAK"/>
    <property type="match status" value="1"/>
</dbReference>
<keyword evidence="12 20" id="KW-1133">Transmembrane helix</keyword>
<dbReference type="GO" id="GO:0004674">
    <property type="term" value="F:protein serine/threonine kinase activity"/>
    <property type="evidence" value="ECO:0007669"/>
    <property type="project" value="UniProtKB-KW"/>
</dbReference>
<evidence type="ECO:0000313" key="23">
    <source>
        <dbReference type="EMBL" id="CAA3020904.1"/>
    </source>
</evidence>
<dbReference type="OrthoDB" id="1303655at2759"/>
<evidence type="ECO:0000256" key="11">
    <source>
        <dbReference type="ARBA" id="ARBA00022840"/>
    </source>
</evidence>
<feature type="signal peptide" evidence="21">
    <location>
        <begin position="1"/>
        <end position="30"/>
    </location>
</feature>
<dbReference type="PROSITE" id="PS00108">
    <property type="entry name" value="PROTEIN_KINASE_ST"/>
    <property type="match status" value="1"/>
</dbReference>
<feature type="compositionally biased region" description="Low complexity" evidence="19">
    <location>
        <begin position="1373"/>
        <end position="1394"/>
    </location>
</feature>
<accession>A0A8S0ULB8</accession>
<keyword evidence="6" id="KW-0808">Transferase</keyword>
<dbReference type="PANTHER" id="PTHR46008:SF63">
    <property type="entry name" value="LEAF RUST 10 DISEASE-RESISTANCE LOCUS RECEPTOR-LIKE PROTEIN KINASE-LIKE 1.4 ISOFORM X1"/>
    <property type="match status" value="1"/>
</dbReference>
<feature type="chain" id="PRO_5035859103" description="non-specific serine/threonine protein kinase" evidence="21">
    <location>
        <begin position="31"/>
        <end position="1394"/>
    </location>
</feature>
<dbReference type="Pfam" id="PF14380">
    <property type="entry name" value="WAK_assoc"/>
    <property type="match status" value="4"/>
</dbReference>
<dbReference type="InterPro" id="IPR032872">
    <property type="entry name" value="WAK_assoc_C"/>
</dbReference>
<protein>
    <recommendedName>
        <fullName evidence="2">non-specific serine/threonine protein kinase</fullName>
        <ecNumber evidence="2">2.7.11.1</ecNumber>
    </recommendedName>
</protein>
<dbReference type="PROSITE" id="PS50011">
    <property type="entry name" value="PROTEIN_KINASE_DOM"/>
    <property type="match status" value="1"/>
</dbReference>
<sequence>MKSHFLSTKPLPICFFAVLFLFHLITPLSGDENEQYKSCGNPFNCGKITGIYYPFWGNNRPRECGYPGLKLECDNETTIIEIEALKYRVLDINQDTQILRIARMDISTDICRAKFVNTTLDSELFDYASAYMNLTFYYGCPPQILPFPNQFDCPVKGTTNRNGYVEVGTLLSASTCYASFVFPTSYNSFGNLKGLPNLLDLVREGFDVQCKVDISACRLCKNSGGNCGYDLASNQFICLCQNQPPGSVVCNGSLSLAGNTKQPSPSGMGSSESSGSVQFLPSGSSNPEGFYQTCGNKFGCGTITNIGYPFRGIDDPLYCGYPGLVLHCHQNDVTTIEIMNITYHVLGINESTQTMRIVREDVMRATCPEDMVNTTLDYSLFDYSATNTNLTFLYGCPTLKIPGLSLVCSSGYDGVYVLPGTQGPGKCNASVVVPILVSTGYGHGAGGSVNSTTLDQVLQQGFEIRWKMDDKDCNDCIESKGRCGFNFATNQTACFCPDQPYISAICSRTNGDRSSLEDSKHIPGSLCQNGGEYETCGAPFQCAGMGEISYPFYGGNRPNYCGYPGFQLSNCQGDVPILTISSIRYRVLEIDNTRKTVRVAREDLWNTTCPRFLYNTTLEENIFLFLPNDQNITLHYGCFTSSGQPIPLQLPSMFPCNVNRTSSSFFTLGGAFPSIPGFGAPIRCETNISVPVNETAARLLAVSSASIVLLQDALASGFSLQWSANNTACENCIQSGGVCGTNWDPLSFACYCANGTFPSTCNSAETENEFTSNSVTYRVLQLDQTQNTMNLSRSDLYNNSCPSQFHNSTLNSTLFDDEGMENEVLNLIYGCNTSVMPLRPYNLFSCNSSGANISNAFYLIGPVPNDPILRIIYCNVSISVPILRASGERLARLDISLEEALMEGFSVNYSDPYESNCSECNRFGGQCGFDSGLGQPVCICGDRPCPFASTPPRNDSVPSQAAGSGKNKTGMNVGLSIAGAVLAGIGLGWLIFHYRQKKKQRLAAQSTETMSKDLLHPPSKSISTPPSATFTRSIPSYPSSKSDFGRSSFYFGVQVFSYSELEEATNNFDPSRELGDGGFGTVYYGVLADGRIVAVKRLYENNFKRVEQFMNEVEILTRLRHKNLVTLYGCTSKRSQELLLVYEYIPNGTVADHLHGKRSKSGLLSWAVRLNIAIETANALAYLHESDIIHRDVKTNNILLDNDFHVKVADFGLSRLFPNDVTHVSTAPQGTPGYVDPEYYQCYQLTEKSDVYSFGVVLVELISSLQAVDTNRHRLDINLANMAVNKIQNHTLHELVDLSLGFETNSVVRRMATLVAELAFRCLQQERDMRPSMEEVLEVLRGIQSGDLNAHKVEVVDILIDGEVGPLKGSVAPSSPDSVVTDKSVSTSTPNSSG</sequence>
<keyword evidence="14 23" id="KW-0675">Receptor</keyword>
<evidence type="ECO:0000256" key="12">
    <source>
        <dbReference type="ARBA" id="ARBA00022989"/>
    </source>
</evidence>
<dbReference type="GO" id="GO:0005886">
    <property type="term" value="C:plasma membrane"/>
    <property type="evidence" value="ECO:0007669"/>
    <property type="project" value="UniProtKB-SubCell"/>
</dbReference>
<comment type="subcellular location">
    <subcellularLocation>
        <location evidence="1">Cell membrane</location>
        <topology evidence="1">Single-pass type I membrane protein</topology>
    </subcellularLocation>
</comment>
<dbReference type="InterPro" id="IPR008271">
    <property type="entry name" value="Ser/Thr_kinase_AS"/>
</dbReference>
<keyword evidence="7 20" id="KW-0812">Transmembrane</keyword>
<evidence type="ECO:0000259" key="22">
    <source>
        <dbReference type="PROSITE" id="PS50011"/>
    </source>
</evidence>
<feature type="domain" description="Protein kinase" evidence="22">
    <location>
        <begin position="1068"/>
        <end position="1343"/>
    </location>
</feature>
<dbReference type="Gramene" id="OE9A000877T1">
    <property type="protein sequence ID" value="OE9A000877C1"/>
    <property type="gene ID" value="OE9A000877"/>
</dbReference>
<evidence type="ECO:0000256" key="1">
    <source>
        <dbReference type="ARBA" id="ARBA00004251"/>
    </source>
</evidence>
<dbReference type="PROSITE" id="PS00107">
    <property type="entry name" value="PROTEIN_KINASE_ATP"/>
    <property type="match status" value="1"/>
</dbReference>
<keyword evidence="4" id="KW-0723">Serine/threonine-protein kinase</keyword>
<keyword evidence="10 23" id="KW-0418">Kinase</keyword>
<evidence type="ECO:0000256" key="3">
    <source>
        <dbReference type="ARBA" id="ARBA00022475"/>
    </source>
</evidence>
<dbReference type="FunFam" id="1.10.510.10:FF:000161">
    <property type="entry name" value="Wall-associated receptor kinase-like 20"/>
    <property type="match status" value="1"/>
</dbReference>
<dbReference type="SUPFAM" id="SSF56112">
    <property type="entry name" value="Protein kinase-like (PK-like)"/>
    <property type="match status" value="1"/>
</dbReference>
<keyword evidence="3" id="KW-1003">Cell membrane</keyword>
<keyword evidence="8 21" id="KW-0732">Signal</keyword>
<evidence type="ECO:0000256" key="7">
    <source>
        <dbReference type="ARBA" id="ARBA00022692"/>
    </source>
</evidence>
<reference evidence="23 24" key="1">
    <citation type="submission" date="2019-12" db="EMBL/GenBank/DDBJ databases">
        <authorList>
            <person name="Alioto T."/>
            <person name="Alioto T."/>
            <person name="Gomez Garrido J."/>
        </authorList>
    </citation>
    <scope>NUCLEOTIDE SEQUENCE [LARGE SCALE GENOMIC DNA]</scope>
</reference>
<keyword evidence="11 18" id="KW-0067">ATP-binding</keyword>
<comment type="catalytic activity">
    <reaction evidence="17">
        <text>L-seryl-[protein] + ATP = O-phospho-L-seryl-[protein] + ADP + H(+)</text>
        <dbReference type="Rhea" id="RHEA:17989"/>
        <dbReference type="Rhea" id="RHEA-COMP:9863"/>
        <dbReference type="Rhea" id="RHEA-COMP:11604"/>
        <dbReference type="ChEBI" id="CHEBI:15378"/>
        <dbReference type="ChEBI" id="CHEBI:29999"/>
        <dbReference type="ChEBI" id="CHEBI:30616"/>
        <dbReference type="ChEBI" id="CHEBI:83421"/>
        <dbReference type="ChEBI" id="CHEBI:456216"/>
        <dbReference type="EC" id="2.7.11.1"/>
    </reaction>
</comment>
<evidence type="ECO:0000256" key="14">
    <source>
        <dbReference type="ARBA" id="ARBA00023170"/>
    </source>
</evidence>
<organism evidence="23 24">
    <name type="scientific">Olea europaea subsp. europaea</name>
    <dbReference type="NCBI Taxonomy" id="158383"/>
    <lineage>
        <taxon>Eukaryota</taxon>
        <taxon>Viridiplantae</taxon>
        <taxon>Streptophyta</taxon>
        <taxon>Embryophyta</taxon>
        <taxon>Tracheophyta</taxon>
        <taxon>Spermatophyta</taxon>
        <taxon>Magnoliopsida</taxon>
        <taxon>eudicotyledons</taxon>
        <taxon>Gunneridae</taxon>
        <taxon>Pentapetalae</taxon>
        <taxon>asterids</taxon>
        <taxon>lamiids</taxon>
        <taxon>Lamiales</taxon>
        <taxon>Oleaceae</taxon>
        <taxon>Oleeae</taxon>
        <taxon>Olea</taxon>
    </lineage>
</organism>
<gene>
    <name evidence="23" type="ORF">OLEA9_A000877</name>
</gene>
<keyword evidence="9 18" id="KW-0547">Nucleotide-binding</keyword>
<feature type="binding site" evidence="18">
    <location>
        <position position="1096"/>
    </location>
    <ligand>
        <name>ATP</name>
        <dbReference type="ChEBI" id="CHEBI:30616"/>
    </ligand>
</feature>
<feature type="transmembrane region" description="Helical" evidence="20">
    <location>
        <begin position="973"/>
        <end position="992"/>
    </location>
</feature>